<dbReference type="AlphaFoldDB" id="A0A9W4U5Y8"/>
<sequence length="107" mass="12202">MRLRHHQGRRLEHSDRGTAAAEVDTADRAEVVGIRQRCMVDTVLQVGRTIAAAGIGRMVVAGRRVAAVEGIDRRVAVVAGLRRRKNRWMTWRRGKRALILICAFFWW</sequence>
<proteinExistence type="predicted"/>
<evidence type="ECO:0000313" key="3">
    <source>
        <dbReference type="Proteomes" id="UP001152607"/>
    </source>
</evidence>
<gene>
    <name evidence="2" type="ORF">PDIGIT_LOCUS1314</name>
</gene>
<evidence type="ECO:0000313" key="2">
    <source>
        <dbReference type="EMBL" id="CAI6260185.1"/>
    </source>
</evidence>
<evidence type="ECO:0000256" key="1">
    <source>
        <dbReference type="SAM" id="MobiDB-lite"/>
    </source>
</evidence>
<organism evidence="2 3">
    <name type="scientific">Periconia digitata</name>
    <dbReference type="NCBI Taxonomy" id="1303443"/>
    <lineage>
        <taxon>Eukaryota</taxon>
        <taxon>Fungi</taxon>
        <taxon>Dikarya</taxon>
        <taxon>Ascomycota</taxon>
        <taxon>Pezizomycotina</taxon>
        <taxon>Dothideomycetes</taxon>
        <taxon>Pleosporomycetidae</taxon>
        <taxon>Pleosporales</taxon>
        <taxon>Massarineae</taxon>
        <taxon>Periconiaceae</taxon>
        <taxon>Periconia</taxon>
    </lineage>
</organism>
<comment type="caution">
    <text evidence="2">The sequence shown here is derived from an EMBL/GenBank/DDBJ whole genome shotgun (WGS) entry which is preliminary data.</text>
</comment>
<dbReference type="Proteomes" id="UP001152607">
    <property type="component" value="Unassembled WGS sequence"/>
</dbReference>
<protein>
    <submittedName>
        <fullName evidence="2">Uncharacterized protein</fullName>
    </submittedName>
</protein>
<feature type="region of interest" description="Disordered" evidence="1">
    <location>
        <begin position="1"/>
        <end position="20"/>
    </location>
</feature>
<dbReference type="EMBL" id="CAOQHR010000001">
    <property type="protein sequence ID" value="CAI6260185.1"/>
    <property type="molecule type" value="Genomic_DNA"/>
</dbReference>
<name>A0A9W4U5Y8_9PLEO</name>
<accession>A0A9W4U5Y8</accession>
<keyword evidence="3" id="KW-1185">Reference proteome</keyword>
<reference evidence="2" key="1">
    <citation type="submission" date="2023-01" db="EMBL/GenBank/DDBJ databases">
        <authorList>
            <person name="Van Ghelder C."/>
            <person name="Rancurel C."/>
        </authorList>
    </citation>
    <scope>NUCLEOTIDE SEQUENCE</scope>
    <source>
        <strain evidence="2">CNCM I-4278</strain>
    </source>
</reference>